<accession>A0A2P2MX39</accession>
<proteinExistence type="inferred from homology"/>
<evidence type="ECO:0000256" key="1">
    <source>
        <dbReference type="ARBA" id="ARBA00006974"/>
    </source>
</evidence>
<dbReference type="AlphaFoldDB" id="A0A2P2MX39"/>
<reference evidence="2" key="1">
    <citation type="submission" date="2018-02" db="EMBL/GenBank/DDBJ databases">
        <title>Rhizophora mucronata_Transcriptome.</title>
        <authorList>
            <person name="Meera S.P."/>
            <person name="Sreeshan A."/>
            <person name="Augustine A."/>
        </authorList>
    </citation>
    <scope>NUCLEOTIDE SEQUENCE</scope>
    <source>
        <tissue evidence="2">Leaf</tissue>
    </source>
</reference>
<dbReference type="Pfam" id="PF02519">
    <property type="entry name" value="Auxin_inducible"/>
    <property type="match status" value="1"/>
</dbReference>
<dbReference type="PANTHER" id="PTHR31374">
    <property type="entry name" value="AUXIN-INDUCED PROTEIN-LIKE-RELATED"/>
    <property type="match status" value="1"/>
</dbReference>
<dbReference type="InterPro" id="IPR003676">
    <property type="entry name" value="SAUR_fam"/>
</dbReference>
<evidence type="ECO:0000313" key="2">
    <source>
        <dbReference type="EMBL" id="MBX34775.1"/>
    </source>
</evidence>
<dbReference type="EMBL" id="GGEC01054291">
    <property type="protein sequence ID" value="MBX34775.1"/>
    <property type="molecule type" value="Transcribed_RNA"/>
</dbReference>
<dbReference type="GO" id="GO:0009733">
    <property type="term" value="P:response to auxin"/>
    <property type="evidence" value="ECO:0007669"/>
    <property type="project" value="InterPro"/>
</dbReference>
<organism evidence="2">
    <name type="scientific">Rhizophora mucronata</name>
    <name type="common">Asiatic mangrove</name>
    <dbReference type="NCBI Taxonomy" id="61149"/>
    <lineage>
        <taxon>Eukaryota</taxon>
        <taxon>Viridiplantae</taxon>
        <taxon>Streptophyta</taxon>
        <taxon>Embryophyta</taxon>
        <taxon>Tracheophyta</taxon>
        <taxon>Spermatophyta</taxon>
        <taxon>Magnoliopsida</taxon>
        <taxon>eudicotyledons</taxon>
        <taxon>Gunneridae</taxon>
        <taxon>Pentapetalae</taxon>
        <taxon>rosids</taxon>
        <taxon>fabids</taxon>
        <taxon>Malpighiales</taxon>
        <taxon>Rhizophoraceae</taxon>
        <taxon>Rhizophora</taxon>
    </lineage>
</organism>
<protein>
    <submittedName>
        <fullName evidence="2">Uncharacterized protein MANES_04G149100</fullName>
    </submittedName>
</protein>
<sequence>MGVRASKLKKRREQIGLGETPAAAPLLPPKGYIPLSVGFHNNTRRYVVHTKALGDADFSEFLRKSAEEYGFCNQGILKIPYEAKDFEEWILGRNYMKIIRVIRVKPS</sequence>
<name>A0A2P2MX39_RHIMU</name>
<dbReference type="PANTHER" id="PTHR31374:SF32">
    <property type="entry name" value="SAUR FAMILY PROTEIN"/>
    <property type="match status" value="1"/>
</dbReference>
<comment type="similarity">
    <text evidence="1">Belongs to the ARG7 family.</text>
</comment>